<dbReference type="NCBIfam" id="TIGR00094">
    <property type="entry name" value="tRNA_TruD_broad"/>
    <property type="match status" value="1"/>
</dbReference>
<dbReference type="PANTHER" id="PTHR13326">
    <property type="entry name" value="TRNA PSEUDOURIDINE SYNTHASE D"/>
    <property type="match status" value="1"/>
</dbReference>
<dbReference type="OrthoDB" id="447290at2759"/>
<organism evidence="7 8">
    <name type="scientific">Cinara cedri</name>
    <dbReference type="NCBI Taxonomy" id="506608"/>
    <lineage>
        <taxon>Eukaryota</taxon>
        <taxon>Metazoa</taxon>
        <taxon>Ecdysozoa</taxon>
        <taxon>Arthropoda</taxon>
        <taxon>Hexapoda</taxon>
        <taxon>Insecta</taxon>
        <taxon>Pterygota</taxon>
        <taxon>Neoptera</taxon>
        <taxon>Paraneoptera</taxon>
        <taxon>Hemiptera</taxon>
        <taxon>Sternorrhyncha</taxon>
        <taxon>Aphidomorpha</taxon>
        <taxon>Aphidoidea</taxon>
        <taxon>Aphididae</taxon>
        <taxon>Lachninae</taxon>
        <taxon>Cinara</taxon>
    </lineage>
</organism>
<evidence type="ECO:0000256" key="4">
    <source>
        <dbReference type="ARBA" id="ARBA00036943"/>
    </source>
</evidence>
<dbReference type="EMBL" id="CABPRJ010000997">
    <property type="protein sequence ID" value="VVC34510.1"/>
    <property type="molecule type" value="Genomic_DNA"/>
</dbReference>
<evidence type="ECO:0000259" key="6">
    <source>
        <dbReference type="PROSITE" id="PS50984"/>
    </source>
</evidence>
<comment type="catalytic activity">
    <reaction evidence="4">
        <text>a uridine in tRNA = a pseudouridine in tRNA</text>
        <dbReference type="Rhea" id="RHEA:54572"/>
        <dbReference type="Rhea" id="RHEA-COMP:13339"/>
        <dbReference type="Rhea" id="RHEA-COMP:13934"/>
        <dbReference type="ChEBI" id="CHEBI:65314"/>
        <dbReference type="ChEBI" id="CHEBI:65315"/>
    </reaction>
</comment>
<dbReference type="InterPro" id="IPR020103">
    <property type="entry name" value="PsdUridine_synth_cat_dom_sf"/>
</dbReference>
<keyword evidence="8" id="KW-1185">Reference proteome</keyword>
<dbReference type="GO" id="GO:0005634">
    <property type="term" value="C:nucleus"/>
    <property type="evidence" value="ECO:0007669"/>
    <property type="project" value="TreeGrafter"/>
</dbReference>
<dbReference type="GO" id="GO:0009982">
    <property type="term" value="F:pseudouridine synthase activity"/>
    <property type="evidence" value="ECO:0007669"/>
    <property type="project" value="InterPro"/>
</dbReference>
<protein>
    <submittedName>
        <fullName evidence="7">Pseudouridine synthase, TruD,Pseudouridine synthase, catalytic domain,R3H domain,Pseudouridine</fullName>
    </submittedName>
</protein>
<keyword evidence="2" id="KW-0819">tRNA processing</keyword>
<dbReference type="SUPFAM" id="SSF55120">
    <property type="entry name" value="Pseudouridine synthase"/>
    <property type="match status" value="1"/>
</dbReference>
<dbReference type="GO" id="GO:0008033">
    <property type="term" value="P:tRNA processing"/>
    <property type="evidence" value="ECO:0007669"/>
    <property type="project" value="UniProtKB-KW"/>
</dbReference>
<dbReference type="Gene3D" id="3.30.2350.20">
    <property type="entry name" value="TruD, catalytic domain"/>
    <property type="match status" value="2"/>
</dbReference>
<feature type="region of interest" description="Disordered" evidence="5">
    <location>
        <begin position="143"/>
        <end position="169"/>
    </location>
</feature>
<feature type="compositionally biased region" description="Polar residues" evidence="5">
    <location>
        <begin position="151"/>
        <end position="164"/>
    </location>
</feature>
<keyword evidence="3" id="KW-0413">Isomerase</keyword>
<dbReference type="GO" id="GO:0001522">
    <property type="term" value="P:pseudouridine synthesis"/>
    <property type="evidence" value="ECO:0007669"/>
    <property type="project" value="InterPro"/>
</dbReference>
<sequence>MDASHNLISSLIHSRVMDLCLMVLSWQDHAKYIQQSTSRKFHGGQLQDSGFPNELNLYLKSSHARLSDIPLLKWKDMCKVYSILSKVAVKYLVPVATFAPSERLFPKAGLPLNKHKKLQFQDRINLIEISQFFKMNRNKHNNCGVDERDNQLQASETDPSNPSPRTGPKNKFLYEGLAERNVGITEYSTSAPGISGILKHRLSDFQVNEISLDGTIVRLTSQSIPKNEDEDEDEIKDIVDESGLCEQYIEDIDSLVALRSTKQIEINVEGLTKEKRTSIHKFLSFKYGKSISTNTIKNDQEKQCIAINLASIVRDNRQVTWPKSRPEYLHFALHKCNMDTTNVVSILSKQLRVKVNTIKHAGTKDKRGNTTQMISIRKLHASNVAKVHAKNIWTGNYVYKDSTLQLGALKGNRFRIVLRNIKGSDEEVSSAIEMLKLHGFINYYGLQRFGNSIVSPTYSIGKSLASGNYSEAIDNILKPRPMESAFVSDTDRARTAWWDTKDPAEAMKQLSKKNYTIEAKIIRSLAFNGPKSYINAFQIIPRNLVLLYLHSYQSLIWNKIVSRRIQKFGLKPIVGDLIFKDSEWKDKPIEVINCGDVIDETQEEEADLVVAKVPAVVPISEENLSKFTIFDVVYPLPGCDVWYPKNEIGQWYIDLLAEDDLTSEKLSKKNKLFSLKGTYRNIVSKAEDLKWSIYNHDNLDDDLLLSDIETLSNVEPFKSLPNGSFKSLMVEFTLLPSIYATMVVRELTKQDTSAYNQASLCKDLDMKQHIPIPEERTNNYKKIKLDVNLVETMAAVIKYCSDMSILQNVTTCGSINCLVSDNICH</sequence>
<dbReference type="InterPro" id="IPR001656">
    <property type="entry name" value="PsdUridine_synth_TruD"/>
</dbReference>
<dbReference type="InterPro" id="IPR011760">
    <property type="entry name" value="PsdUridine_synth_TruD_insert"/>
</dbReference>
<evidence type="ECO:0000313" key="8">
    <source>
        <dbReference type="Proteomes" id="UP000325440"/>
    </source>
</evidence>
<evidence type="ECO:0000256" key="2">
    <source>
        <dbReference type="ARBA" id="ARBA00022694"/>
    </source>
</evidence>
<proteinExistence type="inferred from homology"/>
<gene>
    <name evidence="7" type="ORF">CINCED_3A011732</name>
</gene>
<dbReference type="PANTHER" id="PTHR13326:SF31">
    <property type="entry name" value="PSEUDOURIDYLATE SYNTHASE 7 HOMOLOG"/>
    <property type="match status" value="1"/>
</dbReference>
<dbReference type="CDD" id="cd02576">
    <property type="entry name" value="PseudoU_synth_ScPUS7"/>
    <property type="match status" value="1"/>
</dbReference>
<dbReference type="PROSITE" id="PS50984">
    <property type="entry name" value="TRUD"/>
    <property type="match status" value="1"/>
</dbReference>
<dbReference type="GO" id="GO:0003723">
    <property type="term" value="F:RNA binding"/>
    <property type="evidence" value="ECO:0007669"/>
    <property type="project" value="InterPro"/>
</dbReference>
<dbReference type="Proteomes" id="UP000325440">
    <property type="component" value="Unassembled WGS sequence"/>
</dbReference>
<reference evidence="7 8" key="1">
    <citation type="submission" date="2019-08" db="EMBL/GenBank/DDBJ databases">
        <authorList>
            <person name="Alioto T."/>
            <person name="Alioto T."/>
            <person name="Gomez Garrido J."/>
        </authorList>
    </citation>
    <scope>NUCLEOTIDE SEQUENCE [LARGE SCALE GENOMIC DNA]</scope>
</reference>
<evidence type="ECO:0000256" key="5">
    <source>
        <dbReference type="SAM" id="MobiDB-lite"/>
    </source>
</evidence>
<dbReference type="AlphaFoldDB" id="A0A5E4MVP1"/>
<dbReference type="Pfam" id="PF01142">
    <property type="entry name" value="TruD"/>
    <property type="match status" value="1"/>
</dbReference>
<accession>A0A5E4MVP1</accession>
<comment type="similarity">
    <text evidence="1">Belongs to the pseudouridine synthase TruD family.</text>
</comment>
<evidence type="ECO:0000313" key="7">
    <source>
        <dbReference type="EMBL" id="VVC34510.1"/>
    </source>
</evidence>
<evidence type="ECO:0000256" key="1">
    <source>
        <dbReference type="ARBA" id="ARBA00007953"/>
    </source>
</evidence>
<feature type="domain" description="TRUD" evidence="6">
    <location>
        <begin position="439"/>
        <end position="685"/>
    </location>
</feature>
<name>A0A5E4MVP1_9HEMI</name>
<evidence type="ECO:0000256" key="3">
    <source>
        <dbReference type="ARBA" id="ARBA00023235"/>
    </source>
</evidence>
<dbReference type="InterPro" id="IPR042214">
    <property type="entry name" value="TruD_catalytic"/>
</dbReference>